<protein>
    <recommendedName>
        <fullName evidence="5">Initiation-specific alpha-1,6-mannosyltransferase</fullName>
    </recommendedName>
</protein>
<dbReference type="GO" id="GO:0000009">
    <property type="term" value="F:alpha-1,6-mannosyltransferase activity"/>
    <property type="evidence" value="ECO:0007669"/>
    <property type="project" value="InterPro"/>
</dbReference>
<dbReference type="PANTHER" id="PTHR31834:SF8">
    <property type="entry name" value="TRANSFERASE, PUTATIVE (AFU_ORTHOLOGUE AFUA_6G14040)-RELATED"/>
    <property type="match status" value="1"/>
</dbReference>
<name>A0A3M7F729_HORWE</name>
<dbReference type="Proteomes" id="UP000268823">
    <property type="component" value="Unassembled WGS sequence"/>
</dbReference>
<dbReference type="InterPro" id="IPR007577">
    <property type="entry name" value="GlycoTrfase_DXD_sugar-bd_CS"/>
</dbReference>
<dbReference type="InterPro" id="IPR029044">
    <property type="entry name" value="Nucleotide-diphossugar_trans"/>
</dbReference>
<feature type="compositionally biased region" description="Polar residues" evidence="2">
    <location>
        <begin position="1"/>
        <end position="22"/>
    </location>
</feature>
<dbReference type="Gene3D" id="3.90.550.20">
    <property type="match status" value="1"/>
</dbReference>
<reference evidence="3 4" key="1">
    <citation type="journal article" date="2018" name="BMC Genomics">
        <title>Genomic evidence for intraspecific hybridization in a clonal and extremely halotolerant yeast.</title>
        <authorList>
            <person name="Gostincar C."/>
            <person name="Stajich J.E."/>
            <person name="Zupancic J."/>
            <person name="Zalar P."/>
            <person name="Gunde-Cimerman N."/>
        </authorList>
    </citation>
    <scope>NUCLEOTIDE SEQUENCE [LARGE SCALE GENOMIC DNA]</scope>
    <source>
        <strain evidence="3 4">EXF-2788</strain>
    </source>
</reference>
<comment type="similarity">
    <text evidence="1">Belongs to the glycosyltransferase 32 family.</text>
</comment>
<dbReference type="InterPro" id="IPR039367">
    <property type="entry name" value="Och1-like"/>
</dbReference>
<dbReference type="Pfam" id="PF04488">
    <property type="entry name" value="Gly_transf_sug"/>
    <property type="match status" value="1"/>
</dbReference>
<dbReference type="OrthoDB" id="409543at2759"/>
<evidence type="ECO:0000256" key="2">
    <source>
        <dbReference type="SAM" id="MobiDB-lite"/>
    </source>
</evidence>
<accession>A0A3M7F729</accession>
<comment type="caution">
    <text evidence="3">The sequence shown here is derived from an EMBL/GenBank/DDBJ whole genome shotgun (WGS) entry which is preliminary data.</text>
</comment>
<feature type="region of interest" description="Disordered" evidence="2">
    <location>
        <begin position="1"/>
        <end position="32"/>
    </location>
</feature>
<dbReference type="GO" id="GO:0006487">
    <property type="term" value="P:protein N-linked glycosylation"/>
    <property type="evidence" value="ECO:0007669"/>
    <property type="project" value="TreeGrafter"/>
</dbReference>
<evidence type="ECO:0000313" key="4">
    <source>
        <dbReference type="Proteomes" id="UP000268823"/>
    </source>
</evidence>
<dbReference type="SUPFAM" id="SSF53448">
    <property type="entry name" value="Nucleotide-diphospho-sugar transferases"/>
    <property type="match status" value="1"/>
</dbReference>
<gene>
    <name evidence="3" type="ORF">D0861_06967</name>
</gene>
<dbReference type="AlphaFoldDB" id="A0A3M7F729"/>
<evidence type="ECO:0000256" key="1">
    <source>
        <dbReference type="ARBA" id="ARBA00009003"/>
    </source>
</evidence>
<dbReference type="EMBL" id="QWIR01000154">
    <property type="protein sequence ID" value="RMY84396.1"/>
    <property type="molecule type" value="Genomic_DNA"/>
</dbReference>
<sequence length="583" mass="67641">MSSGSRQTRSSVEEVNTDSLRTPWSPAATRRDSLPRYANDGWRARTSLHRRLQLSTLSPALNERDENFRRLYLVISITLGEACAPSLGPVPWRRHLPASSLLGPAIAPNEDLLFHLEHRRSPSGPTLQPQGASYQEALLFASPIVASISSDIIDEKMNWDTKRYADATKRYTDYFSPKPEVTVPKQIKRTFPALAAIILLLLFLSGSFSNVNSRFWSSTDPRFPRKIWQIWKVGSLDFQIKDLEVARSWIQKNPTYRYEVLTDDNDMAYVEREYGPDGLNRLDIVHVYKNLNLKIIKADLLRYMVMYVEGGLYTDIDVEAVRPISKFIPERYNERDVDMVIGVEIDEPLFADHPVLGPKCQSFVQWTFMCKPRLPVMMRLIETIMAWLKQVAEEQGVTIAAIQLDFDQVISGTGPSAFTKAILAEMSEREGRDIKWKTFSDMEESKLVGNILVNNVEAFAAGQGHSNAGNHESRHSLIKHHYHASHWPEQHPRFNHPMYGEVERCNWDWNCVKQWDQDTADWETLPEEEKNRRLAQKEFEDRERAERERIEREREEREQLEREQREQREKEDRDRKEQGGLVS</sequence>
<dbReference type="GO" id="GO:0000136">
    <property type="term" value="C:mannan polymerase complex"/>
    <property type="evidence" value="ECO:0007669"/>
    <property type="project" value="TreeGrafter"/>
</dbReference>
<evidence type="ECO:0008006" key="5">
    <source>
        <dbReference type="Google" id="ProtNLM"/>
    </source>
</evidence>
<feature type="region of interest" description="Disordered" evidence="2">
    <location>
        <begin position="522"/>
        <end position="583"/>
    </location>
</feature>
<evidence type="ECO:0000313" key="3">
    <source>
        <dbReference type="EMBL" id="RMY84396.1"/>
    </source>
</evidence>
<proteinExistence type="inferred from homology"/>
<dbReference type="PANTHER" id="PTHR31834">
    <property type="entry name" value="INITIATION-SPECIFIC ALPHA-1,6-MANNOSYLTRANSFERASE"/>
    <property type="match status" value="1"/>
</dbReference>
<feature type="compositionally biased region" description="Basic and acidic residues" evidence="2">
    <location>
        <begin position="527"/>
        <end position="583"/>
    </location>
</feature>
<dbReference type="VEuPathDB" id="FungiDB:BTJ68_09859"/>
<organism evidence="3 4">
    <name type="scientific">Hortaea werneckii</name>
    <name type="common">Black yeast</name>
    <name type="synonym">Cladosporium werneckii</name>
    <dbReference type="NCBI Taxonomy" id="91943"/>
    <lineage>
        <taxon>Eukaryota</taxon>
        <taxon>Fungi</taxon>
        <taxon>Dikarya</taxon>
        <taxon>Ascomycota</taxon>
        <taxon>Pezizomycotina</taxon>
        <taxon>Dothideomycetes</taxon>
        <taxon>Dothideomycetidae</taxon>
        <taxon>Mycosphaerellales</taxon>
        <taxon>Teratosphaeriaceae</taxon>
        <taxon>Hortaea</taxon>
    </lineage>
</organism>
<dbReference type="FunFam" id="3.90.550.20:FF:000004">
    <property type="entry name" value="Glycosyltransferase family 32 protein"/>
    <property type="match status" value="1"/>
</dbReference>